<evidence type="ECO:0000313" key="4">
    <source>
        <dbReference type="Proteomes" id="UP001151760"/>
    </source>
</evidence>
<evidence type="ECO:0000256" key="1">
    <source>
        <dbReference type="ARBA" id="ARBA00022741"/>
    </source>
</evidence>
<dbReference type="EMBL" id="BQNB010009137">
    <property type="protein sequence ID" value="GJS59267.1"/>
    <property type="molecule type" value="Genomic_DNA"/>
</dbReference>
<dbReference type="InterPro" id="IPR050100">
    <property type="entry name" value="TRAFAC_GTPase_members"/>
</dbReference>
<gene>
    <name evidence="3" type="ORF">Tco_0654051</name>
</gene>
<accession>A0ABQ4X249</accession>
<keyword evidence="1" id="KW-0547">Nucleotide-binding</keyword>
<protein>
    <submittedName>
        <fullName evidence="3">Elongation factor 1-alpha</fullName>
    </submittedName>
</protein>
<keyword evidence="3" id="KW-0648">Protein biosynthesis</keyword>
<dbReference type="Proteomes" id="UP001151760">
    <property type="component" value="Unassembled WGS sequence"/>
</dbReference>
<reference evidence="3" key="1">
    <citation type="journal article" date="2022" name="Int. J. Mol. Sci.">
        <title>Draft Genome of Tanacetum Coccineum: Genomic Comparison of Closely Related Tanacetum-Family Plants.</title>
        <authorList>
            <person name="Yamashiro T."/>
            <person name="Shiraishi A."/>
            <person name="Nakayama K."/>
            <person name="Satake H."/>
        </authorList>
    </citation>
    <scope>NUCLEOTIDE SEQUENCE</scope>
</reference>
<evidence type="ECO:0000313" key="3">
    <source>
        <dbReference type="EMBL" id="GJS59267.1"/>
    </source>
</evidence>
<dbReference type="Gene3D" id="3.40.50.300">
    <property type="entry name" value="P-loop containing nucleotide triphosphate hydrolases"/>
    <property type="match status" value="1"/>
</dbReference>
<organism evidence="3 4">
    <name type="scientific">Tanacetum coccineum</name>
    <dbReference type="NCBI Taxonomy" id="301880"/>
    <lineage>
        <taxon>Eukaryota</taxon>
        <taxon>Viridiplantae</taxon>
        <taxon>Streptophyta</taxon>
        <taxon>Embryophyta</taxon>
        <taxon>Tracheophyta</taxon>
        <taxon>Spermatophyta</taxon>
        <taxon>Magnoliopsida</taxon>
        <taxon>eudicotyledons</taxon>
        <taxon>Gunneridae</taxon>
        <taxon>Pentapetalae</taxon>
        <taxon>asterids</taxon>
        <taxon>campanulids</taxon>
        <taxon>Asterales</taxon>
        <taxon>Asteraceae</taxon>
        <taxon>Asteroideae</taxon>
        <taxon>Anthemideae</taxon>
        <taxon>Anthemidinae</taxon>
        <taxon>Tanacetum</taxon>
    </lineage>
</organism>
<proteinExistence type="predicted"/>
<dbReference type="SUPFAM" id="SSF52540">
    <property type="entry name" value="P-loop containing nucleoside triphosphate hydrolases"/>
    <property type="match status" value="1"/>
</dbReference>
<dbReference type="InterPro" id="IPR027417">
    <property type="entry name" value="P-loop_NTPase"/>
</dbReference>
<evidence type="ECO:0000256" key="2">
    <source>
        <dbReference type="ARBA" id="ARBA00023134"/>
    </source>
</evidence>
<reference evidence="3" key="2">
    <citation type="submission" date="2022-01" db="EMBL/GenBank/DDBJ databases">
        <authorList>
            <person name="Yamashiro T."/>
            <person name="Shiraishi A."/>
            <person name="Satake H."/>
            <person name="Nakayama K."/>
        </authorList>
    </citation>
    <scope>NUCLEOTIDE SEQUENCE</scope>
</reference>
<dbReference type="PANTHER" id="PTHR23115">
    <property type="entry name" value="TRANSLATION FACTOR"/>
    <property type="match status" value="1"/>
</dbReference>
<dbReference type="GO" id="GO:0003746">
    <property type="term" value="F:translation elongation factor activity"/>
    <property type="evidence" value="ECO:0007669"/>
    <property type="project" value="UniProtKB-KW"/>
</dbReference>
<keyword evidence="2" id="KW-0342">GTP-binding</keyword>
<sequence length="101" mass="11756">MPLKCCFRWTLPLLSTSQILQGKVREIMKEVSSYLKKVGYTQDKIAFLPIYGFEGDNMIKRSTNLDWYKGPTLLKALEQINEPKRPSDKPIRLSLEDIYTD</sequence>
<comment type="caution">
    <text evidence="3">The sequence shown here is derived from an EMBL/GenBank/DDBJ whole genome shotgun (WGS) entry which is preliminary data.</text>
</comment>
<name>A0ABQ4X249_9ASTR</name>
<keyword evidence="4" id="KW-1185">Reference proteome</keyword>
<keyword evidence="3" id="KW-0251">Elongation factor</keyword>